<dbReference type="SUPFAM" id="SSF47413">
    <property type="entry name" value="lambda repressor-like DNA-binding domains"/>
    <property type="match status" value="1"/>
</dbReference>
<reference evidence="2 3" key="1">
    <citation type="submission" date="2021-01" db="EMBL/GenBank/DDBJ databases">
        <title>Chryseolinea sp. Jin1 Genome sequencing and assembly.</title>
        <authorList>
            <person name="Kim I."/>
        </authorList>
    </citation>
    <scope>NUCLEOTIDE SEQUENCE [LARGE SCALE GENOMIC DNA]</scope>
    <source>
        <strain evidence="2 3">Jin1</strain>
    </source>
</reference>
<organism evidence="2 3">
    <name type="scientific">Chryseolinea lacunae</name>
    <dbReference type="NCBI Taxonomy" id="2801331"/>
    <lineage>
        <taxon>Bacteria</taxon>
        <taxon>Pseudomonadati</taxon>
        <taxon>Bacteroidota</taxon>
        <taxon>Cytophagia</taxon>
        <taxon>Cytophagales</taxon>
        <taxon>Fulvivirgaceae</taxon>
        <taxon>Chryseolinea</taxon>
    </lineage>
</organism>
<name>A0ABS1KTE7_9BACT</name>
<comment type="caution">
    <text evidence="2">The sequence shown here is derived from an EMBL/GenBank/DDBJ whole genome shotgun (WGS) entry which is preliminary data.</text>
</comment>
<dbReference type="RefSeq" id="WP_202011313.1">
    <property type="nucleotide sequence ID" value="NZ_JAERRB010000005.1"/>
</dbReference>
<dbReference type="Gene3D" id="1.10.260.40">
    <property type="entry name" value="lambda repressor-like DNA-binding domains"/>
    <property type="match status" value="1"/>
</dbReference>
<feature type="domain" description="HTH cro/C1-type" evidence="1">
    <location>
        <begin position="13"/>
        <end position="64"/>
    </location>
</feature>
<keyword evidence="3" id="KW-1185">Reference proteome</keyword>
<protein>
    <submittedName>
        <fullName evidence="2">Helix-turn-helix transcriptional regulator</fullName>
    </submittedName>
</protein>
<evidence type="ECO:0000313" key="2">
    <source>
        <dbReference type="EMBL" id="MBL0742743.1"/>
    </source>
</evidence>
<dbReference type="CDD" id="cd00093">
    <property type="entry name" value="HTH_XRE"/>
    <property type="match status" value="1"/>
</dbReference>
<gene>
    <name evidence="2" type="ORF">JI741_16070</name>
</gene>
<dbReference type="InterPro" id="IPR010982">
    <property type="entry name" value="Lambda_DNA-bd_dom_sf"/>
</dbReference>
<sequence length="141" mass="16311">MTKTPHIGRNICRLRELREIKQETMAEELGISQQAVSKLEQNETIEDVTLGRIAKVLGFSPEVIRNYNDEAVINNIQNSYDSSTPLQNNGPFHNCHFNDKLEQALEENKKLVDEIKSLYVALLKEKDEKIVLLEELFRKKE</sequence>
<evidence type="ECO:0000313" key="3">
    <source>
        <dbReference type="Proteomes" id="UP000613030"/>
    </source>
</evidence>
<dbReference type="InterPro" id="IPR001387">
    <property type="entry name" value="Cro/C1-type_HTH"/>
</dbReference>
<accession>A0ABS1KTE7</accession>
<dbReference type="PROSITE" id="PS50943">
    <property type="entry name" value="HTH_CROC1"/>
    <property type="match status" value="1"/>
</dbReference>
<dbReference type="Proteomes" id="UP000613030">
    <property type="component" value="Unassembled WGS sequence"/>
</dbReference>
<dbReference type="SMART" id="SM00530">
    <property type="entry name" value="HTH_XRE"/>
    <property type="match status" value="1"/>
</dbReference>
<evidence type="ECO:0000259" key="1">
    <source>
        <dbReference type="PROSITE" id="PS50943"/>
    </source>
</evidence>
<dbReference type="EMBL" id="JAERRB010000005">
    <property type="protein sequence ID" value="MBL0742743.1"/>
    <property type="molecule type" value="Genomic_DNA"/>
</dbReference>
<dbReference type="Pfam" id="PF01381">
    <property type="entry name" value="HTH_3"/>
    <property type="match status" value="1"/>
</dbReference>
<proteinExistence type="predicted"/>